<evidence type="ECO:0000313" key="1">
    <source>
        <dbReference type="EMBL" id="KAI0058386.1"/>
    </source>
</evidence>
<comment type="caution">
    <text evidence="1">The sequence shown here is derived from an EMBL/GenBank/DDBJ whole genome shotgun (WGS) entry which is preliminary data.</text>
</comment>
<reference evidence="1" key="1">
    <citation type="submission" date="2021-03" db="EMBL/GenBank/DDBJ databases">
        <authorList>
            <consortium name="DOE Joint Genome Institute"/>
            <person name="Ahrendt S."/>
            <person name="Looney B.P."/>
            <person name="Miyauchi S."/>
            <person name="Morin E."/>
            <person name="Drula E."/>
            <person name="Courty P.E."/>
            <person name="Chicoki N."/>
            <person name="Fauchery L."/>
            <person name="Kohler A."/>
            <person name="Kuo A."/>
            <person name="Labutti K."/>
            <person name="Pangilinan J."/>
            <person name="Lipzen A."/>
            <person name="Riley R."/>
            <person name="Andreopoulos W."/>
            <person name="He G."/>
            <person name="Johnson J."/>
            <person name="Barry K.W."/>
            <person name="Grigoriev I.V."/>
            <person name="Nagy L."/>
            <person name="Hibbett D."/>
            <person name="Henrissat B."/>
            <person name="Matheny P.B."/>
            <person name="Labbe J."/>
            <person name="Martin F."/>
        </authorList>
    </citation>
    <scope>NUCLEOTIDE SEQUENCE</scope>
    <source>
        <strain evidence="1">HHB10654</strain>
    </source>
</reference>
<organism evidence="1 2">
    <name type="scientific">Artomyces pyxidatus</name>
    <dbReference type="NCBI Taxonomy" id="48021"/>
    <lineage>
        <taxon>Eukaryota</taxon>
        <taxon>Fungi</taxon>
        <taxon>Dikarya</taxon>
        <taxon>Basidiomycota</taxon>
        <taxon>Agaricomycotina</taxon>
        <taxon>Agaricomycetes</taxon>
        <taxon>Russulales</taxon>
        <taxon>Auriscalpiaceae</taxon>
        <taxon>Artomyces</taxon>
    </lineage>
</organism>
<dbReference type="Proteomes" id="UP000814140">
    <property type="component" value="Unassembled WGS sequence"/>
</dbReference>
<protein>
    <submittedName>
        <fullName evidence="1">Uncharacterized protein</fullName>
    </submittedName>
</protein>
<name>A0ACB8SRM9_9AGAM</name>
<gene>
    <name evidence="1" type="ORF">BV25DRAFT_1840955</name>
</gene>
<accession>A0ACB8SRM9</accession>
<keyword evidence="2" id="KW-1185">Reference proteome</keyword>
<proteinExistence type="predicted"/>
<reference evidence="1" key="2">
    <citation type="journal article" date="2022" name="New Phytol.">
        <title>Evolutionary transition to the ectomycorrhizal habit in the genomes of a hyperdiverse lineage of mushroom-forming fungi.</title>
        <authorList>
            <person name="Looney B."/>
            <person name="Miyauchi S."/>
            <person name="Morin E."/>
            <person name="Drula E."/>
            <person name="Courty P.E."/>
            <person name="Kohler A."/>
            <person name="Kuo A."/>
            <person name="LaButti K."/>
            <person name="Pangilinan J."/>
            <person name="Lipzen A."/>
            <person name="Riley R."/>
            <person name="Andreopoulos W."/>
            <person name="He G."/>
            <person name="Johnson J."/>
            <person name="Nolan M."/>
            <person name="Tritt A."/>
            <person name="Barry K.W."/>
            <person name="Grigoriev I.V."/>
            <person name="Nagy L.G."/>
            <person name="Hibbett D."/>
            <person name="Henrissat B."/>
            <person name="Matheny P.B."/>
            <person name="Labbe J."/>
            <person name="Martin F.M."/>
        </authorList>
    </citation>
    <scope>NUCLEOTIDE SEQUENCE</scope>
    <source>
        <strain evidence="1">HHB10654</strain>
    </source>
</reference>
<evidence type="ECO:0000313" key="2">
    <source>
        <dbReference type="Proteomes" id="UP000814140"/>
    </source>
</evidence>
<sequence length="437" mass="47537">MPRPASISFPENVNKHGLAYDGFQAVGFSTNASRNRERGATPKAFDLVPVESRTAYGECDWIQTALLSDIVDKVSKGKETSGAQGAGSGGCWMLAGPRRGHVHATRRSRLVPPGTARGASVCQFIITTSPLSSHSAHVGHHGIGSEWNTELRFLNAEHETGLSWALWLLANDARAQKNLRDEVSKADAEAQRLDYRLFRDLPILDCLKLPQHGEPATHAAVCSHLPNIRPSRWSTQIHVANTSIDVRGPDAEAFRPECWLALPAAYNPRGCIGKTMSISEMKFAPTHAGLVATPIAATTMSARFDTLADLRTKRSFLVCAAEPEDNIPLLVTPVRRGVWFEGCCARACIGALAVHMGSKPYSACISARPYFHAVSLHDVRASSYIHNSFATSADLRSPIASTHPDVPRIFRRGYLQAMVIYEALTRNAPLGIVPHPS</sequence>
<dbReference type="EMBL" id="MU277235">
    <property type="protein sequence ID" value="KAI0058386.1"/>
    <property type="molecule type" value="Genomic_DNA"/>
</dbReference>